<dbReference type="GO" id="GO:0005938">
    <property type="term" value="C:cell cortex"/>
    <property type="evidence" value="ECO:0007669"/>
    <property type="project" value="UniProtKB-ARBA"/>
</dbReference>
<comment type="similarity">
    <text evidence="2">Belongs to the nematode receptor-like protein srd family.</text>
</comment>
<dbReference type="Pfam" id="PF10317">
    <property type="entry name" value="7TM_GPCR_Srd"/>
    <property type="match status" value="2"/>
</dbReference>
<reference evidence="12" key="1">
    <citation type="journal article" date="2008" name="Nat. Genet.">
        <title>The Pristionchus pacificus genome provides a unique perspective on nematode lifestyle and parasitism.</title>
        <authorList>
            <person name="Dieterich C."/>
            <person name="Clifton S.W."/>
            <person name="Schuster L.N."/>
            <person name="Chinwalla A."/>
            <person name="Delehaunty K."/>
            <person name="Dinkelacker I."/>
            <person name="Fulton L."/>
            <person name="Fulton R."/>
            <person name="Godfrey J."/>
            <person name="Minx P."/>
            <person name="Mitreva M."/>
            <person name="Roeseler W."/>
            <person name="Tian H."/>
            <person name="Witte H."/>
            <person name="Yang S.P."/>
            <person name="Wilson R.K."/>
            <person name="Sommer R.J."/>
        </authorList>
    </citation>
    <scope>NUCLEOTIDE SEQUENCE [LARGE SCALE GENOMIC DNA]</scope>
    <source>
        <strain evidence="12">PS312</strain>
    </source>
</reference>
<dbReference type="EnsemblMetazoa" id="PPA35241.1">
    <property type="protein sequence ID" value="PPA35241.1"/>
    <property type="gene ID" value="WBGene00273610"/>
</dbReference>
<dbReference type="PANTHER" id="PTHR22945:SF40">
    <property type="entry name" value="SERPENTINE RECEPTOR, CLASS D (DELTA)-RELATED"/>
    <property type="match status" value="1"/>
</dbReference>
<reference evidence="11" key="2">
    <citation type="submission" date="2022-06" db="UniProtKB">
        <authorList>
            <consortium name="EnsemblMetazoa"/>
        </authorList>
    </citation>
    <scope>IDENTIFICATION</scope>
    <source>
        <strain evidence="11">PS312</strain>
    </source>
</reference>
<protein>
    <recommendedName>
        <fullName evidence="13">G protein-coupled receptor</fullName>
    </recommendedName>
</protein>
<sequence>SFASMLHVTPSPFYSREYDSDLSIVYPLKDDVTSTRSPLTSEVDQSTSTTRVSTDSEENEATSTLTLVNSEENQDDGTSTTAAPVASSEVEEDEDDDVTSTVSSKTVEEIEAERLRREAAEKVARTKRASEIAGKRMIKTHYGAYLRAWSKGIDWYVGAADENENCEQWIIERHDDKVALKTLCGGKYLRSNLERYVDLADTAQAHELWTPIKNDASTWSFKSHHGTYLRAQPHGRVSMQVEAHGDEQFRLEEWTVPETTTTTSTTAPSTTATEEPKTTRTFFTASGPVNEVKTNVTIVLMMPAAREIPTATVIPAENVQFIDTSANTTSAYANTLVESLQQGEFTGILMLSLLLICLALMCTSTYLVCRLSRKILSLRNASNLLNPVYEKMSPPLESALLIAHMCLSLVSITLSLLLVFIVFRNTPSSFATFAVMLKCHALIDLYVAAGSSSSMQRIIPIDWSIVNISHGPCEYIGATACYFSLMIFFGGESCFIHSVAASFAFRLMLAILAARDDDEAIRSLLIHHFQNDKADVVRTTVVIHCANGAIVGFLDVRSPSVCIVLFILLVLGWPLFAIILYLRSQILAKLEQHSATISEKSRIMQRKLLAMLTAQSAVPLVQLYFVAVFILGFLDILRNPALELSGHLVSGTTSFLSPLIVFLSIDQYKKAALNMFRAKKKENTSTVFQVCVYTSMYTSGQ</sequence>
<dbReference type="SUPFAM" id="SSF50405">
    <property type="entry name" value="Actin-crosslinking proteins"/>
    <property type="match status" value="1"/>
</dbReference>
<evidence type="ECO:0000256" key="4">
    <source>
        <dbReference type="ARBA" id="ARBA00022737"/>
    </source>
</evidence>
<evidence type="ECO:0000256" key="7">
    <source>
        <dbReference type="ARBA" id="ARBA00059015"/>
    </source>
</evidence>
<evidence type="ECO:0000256" key="9">
    <source>
        <dbReference type="SAM" id="MobiDB-lite"/>
    </source>
</evidence>
<feature type="transmembrane region" description="Helical" evidence="10">
    <location>
        <begin position="646"/>
        <end position="665"/>
    </location>
</feature>
<dbReference type="InterPro" id="IPR019421">
    <property type="entry name" value="7TM_GPCR_serpentine_rcpt_Srd"/>
</dbReference>
<evidence type="ECO:0000256" key="10">
    <source>
        <dbReference type="SAM" id="Phobius"/>
    </source>
</evidence>
<evidence type="ECO:0000256" key="1">
    <source>
        <dbReference type="ARBA" id="ARBA00004141"/>
    </source>
</evidence>
<feature type="transmembrane region" description="Helical" evidence="10">
    <location>
        <begin position="399"/>
        <end position="423"/>
    </location>
</feature>
<dbReference type="GO" id="GO:0006950">
    <property type="term" value="P:response to stress"/>
    <property type="evidence" value="ECO:0007669"/>
    <property type="project" value="UniProtKB-ARBA"/>
</dbReference>
<evidence type="ECO:0008006" key="13">
    <source>
        <dbReference type="Google" id="ProtNLM"/>
    </source>
</evidence>
<keyword evidence="4" id="KW-0677">Repeat</keyword>
<comment type="subcellular location">
    <subcellularLocation>
        <location evidence="1">Membrane</location>
        <topology evidence="1">Multi-pass membrane protein</topology>
    </subcellularLocation>
</comment>
<dbReference type="GO" id="GO:0010447">
    <property type="term" value="P:response to acidic pH"/>
    <property type="evidence" value="ECO:0007669"/>
    <property type="project" value="UniProtKB-ARBA"/>
</dbReference>
<proteinExistence type="inferred from homology"/>
<feature type="compositionally biased region" description="Polar residues" evidence="9">
    <location>
        <begin position="61"/>
        <end position="82"/>
    </location>
</feature>
<feature type="region of interest" description="Disordered" evidence="9">
    <location>
        <begin position="32"/>
        <end position="106"/>
    </location>
</feature>
<dbReference type="SUPFAM" id="SSF81321">
    <property type="entry name" value="Family A G protein-coupled receptor-like"/>
    <property type="match status" value="1"/>
</dbReference>
<keyword evidence="12" id="KW-1185">Reference proteome</keyword>
<evidence type="ECO:0000313" key="12">
    <source>
        <dbReference type="Proteomes" id="UP000005239"/>
    </source>
</evidence>
<dbReference type="GO" id="GO:0005829">
    <property type="term" value="C:cytosol"/>
    <property type="evidence" value="ECO:0007669"/>
    <property type="project" value="UniProtKB-ARBA"/>
</dbReference>
<gene>
    <name evidence="11" type="primary">WBGene00273610</name>
</gene>
<keyword evidence="3 10" id="KW-0812">Transmembrane</keyword>
<evidence type="ECO:0000256" key="6">
    <source>
        <dbReference type="ARBA" id="ARBA00023136"/>
    </source>
</evidence>
<feature type="transmembrane region" description="Helical" evidence="10">
    <location>
        <begin position="348"/>
        <end position="369"/>
    </location>
</feature>
<dbReference type="CDD" id="cd00257">
    <property type="entry name" value="beta-trefoil_FSCN-like"/>
    <property type="match status" value="1"/>
</dbReference>
<name>A0A8R1YLY8_PRIPA</name>
<feature type="transmembrane region" description="Helical" evidence="10">
    <location>
        <begin position="608"/>
        <end position="634"/>
    </location>
</feature>
<dbReference type="Gene3D" id="2.80.10.50">
    <property type="match status" value="1"/>
</dbReference>
<accession>A0A8R1YLY8</accession>
<feature type="compositionally biased region" description="Acidic residues" evidence="9">
    <location>
        <begin position="89"/>
        <end position="98"/>
    </location>
</feature>
<dbReference type="GO" id="GO:0005504">
    <property type="term" value="F:fatty acid binding"/>
    <property type="evidence" value="ECO:0007669"/>
    <property type="project" value="UniProtKB-ARBA"/>
</dbReference>
<evidence type="ECO:0000256" key="8">
    <source>
        <dbReference type="ARBA" id="ARBA00061101"/>
    </source>
</evidence>
<dbReference type="Gene3D" id="1.20.1070.10">
    <property type="entry name" value="Rhodopsin 7-helix transmembrane proteins"/>
    <property type="match status" value="1"/>
</dbReference>
<evidence type="ECO:0000313" key="11">
    <source>
        <dbReference type="EnsemblMetazoa" id="PPA35241.1"/>
    </source>
</evidence>
<organism evidence="11 12">
    <name type="scientific">Pristionchus pacificus</name>
    <name type="common">Parasitic nematode worm</name>
    <dbReference type="NCBI Taxonomy" id="54126"/>
    <lineage>
        <taxon>Eukaryota</taxon>
        <taxon>Metazoa</taxon>
        <taxon>Ecdysozoa</taxon>
        <taxon>Nematoda</taxon>
        <taxon>Chromadorea</taxon>
        <taxon>Rhabditida</taxon>
        <taxon>Rhabditina</taxon>
        <taxon>Diplogasteromorpha</taxon>
        <taxon>Diplogasteroidea</taxon>
        <taxon>Neodiplogasteridae</taxon>
        <taxon>Pristionchus</taxon>
    </lineage>
</organism>
<dbReference type="FunFam" id="2.80.10.50:FF:000112">
    <property type="entry name" value="Hisactophilin-1"/>
    <property type="match status" value="1"/>
</dbReference>
<keyword evidence="5 10" id="KW-1133">Transmembrane helix</keyword>
<dbReference type="GO" id="GO:0005856">
    <property type="term" value="C:cytoskeleton"/>
    <property type="evidence" value="ECO:0007669"/>
    <property type="project" value="UniProtKB-ARBA"/>
</dbReference>
<feature type="compositionally biased region" description="Polar residues" evidence="9">
    <location>
        <begin position="34"/>
        <end position="53"/>
    </location>
</feature>
<feature type="transmembrane region" description="Helical" evidence="10">
    <location>
        <begin position="429"/>
        <end position="451"/>
    </location>
</feature>
<dbReference type="InterPro" id="IPR008999">
    <property type="entry name" value="Actin-crosslinking"/>
</dbReference>
<dbReference type="AlphaFoldDB" id="A0A8R1YLY8"/>
<feature type="transmembrane region" description="Helical" evidence="10">
    <location>
        <begin position="560"/>
        <end position="582"/>
    </location>
</feature>
<comment type="similarity">
    <text evidence="8">Belongs to the hisactophilin family.</text>
</comment>
<evidence type="ECO:0000256" key="5">
    <source>
        <dbReference type="ARBA" id="ARBA00022989"/>
    </source>
</evidence>
<dbReference type="Proteomes" id="UP000005239">
    <property type="component" value="Unassembled WGS sequence"/>
</dbReference>
<evidence type="ECO:0000256" key="3">
    <source>
        <dbReference type="ARBA" id="ARBA00022692"/>
    </source>
</evidence>
<dbReference type="GO" id="GO:0005886">
    <property type="term" value="C:plasma membrane"/>
    <property type="evidence" value="ECO:0007669"/>
    <property type="project" value="UniProtKB-ARBA"/>
</dbReference>
<dbReference type="PANTHER" id="PTHR22945">
    <property type="entry name" value="SERPENTINE RECEPTOR, CLASS D DELTA"/>
    <property type="match status" value="1"/>
</dbReference>
<evidence type="ECO:0000256" key="2">
    <source>
        <dbReference type="ARBA" id="ARBA00009166"/>
    </source>
</evidence>
<dbReference type="InterPro" id="IPR050920">
    <property type="entry name" value="Nematode_rcpt-like_delta"/>
</dbReference>
<comment type="function">
    <text evidence="7">May act as an intracellular pH sensor that links chemotactic signals to responses in the microfilament system of the cells by nucleating actin polymerization or stabilizing the filaments.</text>
</comment>
<keyword evidence="6 10" id="KW-0472">Membrane</keyword>